<feature type="region of interest" description="Disordered" evidence="1">
    <location>
        <begin position="509"/>
        <end position="561"/>
    </location>
</feature>
<feature type="compositionally biased region" description="Basic and acidic residues" evidence="1">
    <location>
        <begin position="390"/>
        <end position="399"/>
    </location>
</feature>
<dbReference type="Proteomes" id="UP000291343">
    <property type="component" value="Unassembled WGS sequence"/>
</dbReference>
<gene>
    <name evidence="2" type="ORF">LSTR_LSTR010770</name>
</gene>
<evidence type="ECO:0000313" key="2">
    <source>
        <dbReference type="EMBL" id="RZF34721.1"/>
    </source>
</evidence>
<dbReference type="OrthoDB" id="6375147at2759"/>
<organism evidence="2 3">
    <name type="scientific">Laodelphax striatellus</name>
    <name type="common">Small brown planthopper</name>
    <name type="synonym">Delphax striatella</name>
    <dbReference type="NCBI Taxonomy" id="195883"/>
    <lineage>
        <taxon>Eukaryota</taxon>
        <taxon>Metazoa</taxon>
        <taxon>Ecdysozoa</taxon>
        <taxon>Arthropoda</taxon>
        <taxon>Hexapoda</taxon>
        <taxon>Insecta</taxon>
        <taxon>Pterygota</taxon>
        <taxon>Neoptera</taxon>
        <taxon>Paraneoptera</taxon>
        <taxon>Hemiptera</taxon>
        <taxon>Auchenorrhyncha</taxon>
        <taxon>Fulgoroidea</taxon>
        <taxon>Delphacidae</taxon>
        <taxon>Criomorphinae</taxon>
        <taxon>Laodelphax</taxon>
    </lineage>
</organism>
<feature type="region of interest" description="Disordered" evidence="1">
    <location>
        <begin position="250"/>
        <end position="399"/>
    </location>
</feature>
<keyword evidence="3" id="KW-1185">Reference proteome</keyword>
<feature type="compositionally biased region" description="Basic and acidic residues" evidence="1">
    <location>
        <begin position="28"/>
        <end position="37"/>
    </location>
</feature>
<feature type="compositionally biased region" description="Low complexity" evidence="1">
    <location>
        <begin position="667"/>
        <end position="685"/>
    </location>
</feature>
<dbReference type="AlphaFoldDB" id="A0A482WNH1"/>
<comment type="caution">
    <text evidence="2">The sequence shown here is derived from an EMBL/GenBank/DDBJ whole genome shotgun (WGS) entry which is preliminary data.</text>
</comment>
<accession>A0A482WNH1</accession>
<protein>
    <submittedName>
        <fullName evidence="2">Uncharacterized protein</fullName>
    </submittedName>
</protein>
<evidence type="ECO:0000256" key="1">
    <source>
        <dbReference type="SAM" id="MobiDB-lite"/>
    </source>
</evidence>
<sequence length="757" mass="87139">MRNERRKREYEKNKKKKASKKEKRERKRGGEREEERKKTRKPQCSGVRRPATHLEIASLDIVSKFDDPKTTFSFSETRKSEKFSRRIAWREENKVSERNHERAETFELHYMPSISLPQGGVRWSVGAADHCLRRRPELIPRARLVGKGQRNPVSRANSISTSAPFTGCRHSRMFSSLESLPADNNNCTSEWAEWEVQVTQNGTTGQILTNGKPQLLKLATSPIVLETQTDNEDDNQTINKVTVNTEIEISEVLEERDEEEEDEEQSNQEPNNNKKEYEQEEEDRKPRVIEDRLVEKNGEEEKKAQKEEKKAQKEKEKKLVEQESVKMTNGSRKGSQEKPPITGSRYDKVYRRKERPFGATYRRREQQQQQKEKLKQKYDDYGHRQQVTKNDVKEDDEKQKSVEEIQKIHETITTSSPPVPPQETTYYEDEYCYEPEQKLSTSKTVLRTRSMINLDADEAKPFVRKTFSDALVTDCKHMTQNNKMVNGNNCRSNGDAKFRYLNSFNSRSTTNISTLPPSGLHRAPQPRAALGSRQISSSTLSLRRANESEEEEDDEENDKEELRRKLRHLLSNDRLVIKEPRRSTALDTATLRRCFYHPVRVNRELIDEELPDPDQVKLARDKFEKVLKIRGPDAPRIPLSRTASDSRPTPEIRVPQPPPAAPKWTDSGSLSSGVSSGAEDSCNSSCGGDDDLHQVSSEIMNRIRACGTTVTYYGGKVISQSGPPSPLTSTIMEEIKFRLEVRDRMQFHEEFAANGSH</sequence>
<feature type="compositionally biased region" description="Basic and acidic residues" evidence="1">
    <location>
        <begin position="272"/>
        <end position="324"/>
    </location>
</feature>
<reference evidence="2 3" key="1">
    <citation type="journal article" date="2017" name="Gigascience">
        <title>Genome sequence of the small brown planthopper, Laodelphax striatellus.</title>
        <authorList>
            <person name="Zhu J."/>
            <person name="Jiang F."/>
            <person name="Wang X."/>
            <person name="Yang P."/>
            <person name="Bao Y."/>
            <person name="Zhao W."/>
            <person name="Wang W."/>
            <person name="Lu H."/>
            <person name="Wang Q."/>
            <person name="Cui N."/>
            <person name="Li J."/>
            <person name="Chen X."/>
            <person name="Luo L."/>
            <person name="Yu J."/>
            <person name="Kang L."/>
            <person name="Cui F."/>
        </authorList>
    </citation>
    <scope>NUCLEOTIDE SEQUENCE [LARGE SCALE GENOMIC DNA]</scope>
    <source>
        <strain evidence="2">Lst14</strain>
    </source>
</reference>
<name>A0A482WNH1_LAOST</name>
<dbReference type="EMBL" id="QKKF02030551">
    <property type="protein sequence ID" value="RZF34721.1"/>
    <property type="molecule type" value="Genomic_DNA"/>
</dbReference>
<feature type="compositionally biased region" description="Basic residues" evidence="1">
    <location>
        <begin position="13"/>
        <end position="27"/>
    </location>
</feature>
<evidence type="ECO:0000313" key="3">
    <source>
        <dbReference type="Proteomes" id="UP000291343"/>
    </source>
</evidence>
<feature type="compositionally biased region" description="Basic and acidic residues" evidence="1">
    <location>
        <begin position="362"/>
        <end position="383"/>
    </location>
</feature>
<feature type="region of interest" description="Disordered" evidence="1">
    <location>
        <begin position="1"/>
        <end position="52"/>
    </location>
</feature>
<feature type="compositionally biased region" description="Acidic residues" evidence="1">
    <location>
        <begin position="548"/>
        <end position="559"/>
    </location>
</feature>
<dbReference type="InParanoid" id="A0A482WNH1"/>
<proteinExistence type="predicted"/>
<feature type="compositionally biased region" description="Basic and acidic residues" evidence="1">
    <location>
        <begin position="1"/>
        <end position="12"/>
    </location>
</feature>
<feature type="compositionally biased region" description="Acidic residues" evidence="1">
    <location>
        <begin position="250"/>
        <end position="266"/>
    </location>
</feature>
<feature type="region of interest" description="Disordered" evidence="1">
    <location>
        <begin position="633"/>
        <end position="685"/>
    </location>
</feature>